<organism evidence="2 3">
    <name type="scientific">Roseibium litorale</name>
    <dbReference type="NCBI Taxonomy" id="2803841"/>
    <lineage>
        <taxon>Bacteria</taxon>
        <taxon>Pseudomonadati</taxon>
        <taxon>Pseudomonadota</taxon>
        <taxon>Alphaproteobacteria</taxon>
        <taxon>Hyphomicrobiales</taxon>
        <taxon>Stappiaceae</taxon>
        <taxon>Roseibium</taxon>
    </lineage>
</organism>
<dbReference type="EMBL" id="JACYXI010000001">
    <property type="protein sequence ID" value="MBD8889977.1"/>
    <property type="molecule type" value="Genomic_DNA"/>
</dbReference>
<dbReference type="RefSeq" id="WP_192145331.1">
    <property type="nucleotide sequence ID" value="NZ_JACYXI010000001.1"/>
</dbReference>
<accession>A0ABR9CI74</accession>
<dbReference type="Proteomes" id="UP000632063">
    <property type="component" value="Unassembled WGS sequence"/>
</dbReference>
<feature type="domain" description="NadR/Ttd14 AAA" evidence="1">
    <location>
        <begin position="20"/>
        <end position="188"/>
    </location>
</feature>
<gene>
    <name evidence="2" type="ORF">IG616_00330</name>
</gene>
<proteinExistence type="predicted"/>
<dbReference type="Pfam" id="PF13521">
    <property type="entry name" value="AAA_28"/>
    <property type="match status" value="1"/>
</dbReference>
<dbReference type="InterPro" id="IPR038727">
    <property type="entry name" value="NadR/Ttd14_AAA_dom"/>
</dbReference>
<evidence type="ECO:0000313" key="3">
    <source>
        <dbReference type="Proteomes" id="UP000632063"/>
    </source>
</evidence>
<protein>
    <submittedName>
        <fullName evidence="2">AAA family ATPase</fullName>
    </submittedName>
</protein>
<dbReference type="SUPFAM" id="SSF52540">
    <property type="entry name" value="P-loop containing nucleoside triphosphate hydrolases"/>
    <property type="match status" value="1"/>
</dbReference>
<comment type="caution">
    <text evidence="2">The sequence shown here is derived from an EMBL/GenBank/DDBJ whole genome shotgun (WGS) entry which is preliminary data.</text>
</comment>
<dbReference type="InterPro" id="IPR027417">
    <property type="entry name" value="P-loop_NTPase"/>
</dbReference>
<sequence length="215" mass="23809">MLEDTYTAGNPALCGSNRLIVLSGCSGSGKSTLLAALSEAGCKVVPEAGRQIVREEEAIGGTGLPWVDPLRFVELAASRYAYHFNSLSPDTLPANGQPVIFDRSLVDVVSYLAYRGLETPAHLGRMLEIYRYCPVVLMTPPWPEIYEDDGERQKDLSEALREYEALMEAYRGLGYQPLLIPKATVPERAAFVMETLERLRQTETGSWRARPEPLS</sequence>
<keyword evidence="3" id="KW-1185">Reference proteome</keyword>
<reference evidence="3" key="1">
    <citation type="submission" date="2020-09" db="EMBL/GenBank/DDBJ databases">
        <title>The genome sequence of strain Labrenzia suaedae 4C16A.</title>
        <authorList>
            <person name="Liu Y."/>
        </authorList>
    </citation>
    <scope>NUCLEOTIDE SEQUENCE [LARGE SCALE GENOMIC DNA]</scope>
    <source>
        <strain evidence="3">4C16A</strain>
    </source>
</reference>
<evidence type="ECO:0000313" key="2">
    <source>
        <dbReference type="EMBL" id="MBD8889977.1"/>
    </source>
</evidence>
<dbReference type="Gene3D" id="3.40.50.300">
    <property type="entry name" value="P-loop containing nucleotide triphosphate hydrolases"/>
    <property type="match status" value="1"/>
</dbReference>
<reference evidence="2 3" key="2">
    <citation type="journal article" date="2021" name="Int. J. Syst. Evol. Microbiol.">
        <title>Roseibium litorale sp. nov., isolated from a tidal flat sediment and proposal for the reclassification of Labrenzia polysiphoniae as Roseibium polysiphoniae comb. nov.</title>
        <authorList>
            <person name="Liu Y."/>
            <person name="Pei T."/>
            <person name="Du J."/>
            <person name="Chao M."/>
            <person name="Deng M.R."/>
            <person name="Zhu H."/>
        </authorList>
    </citation>
    <scope>NUCLEOTIDE SEQUENCE [LARGE SCALE GENOMIC DNA]</scope>
    <source>
        <strain evidence="2 3">4C16A</strain>
    </source>
</reference>
<name>A0ABR9CI74_9HYPH</name>
<evidence type="ECO:0000259" key="1">
    <source>
        <dbReference type="Pfam" id="PF13521"/>
    </source>
</evidence>